<evidence type="ECO:0000256" key="7">
    <source>
        <dbReference type="ARBA" id="ARBA00023159"/>
    </source>
</evidence>
<evidence type="ECO:0000259" key="11">
    <source>
        <dbReference type="PROSITE" id="PS50110"/>
    </source>
</evidence>
<evidence type="ECO:0000256" key="8">
    <source>
        <dbReference type="ARBA" id="ARBA00023163"/>
    </source>
</evidence>
<evidence type="ECO:0000313" key="14">
    <source>
        <dbReference type="Proteomes" id="UP001059480"/>
    </source>
</evidence>
<evidence type="ECO:0000256" key="6">
    <source>
        <dbReference type="ARBA" id="ARBA00023125"/>
    </source>
</evidence>
<dbReference type="PANTHER" id="PTHR48111:SF44">
    <property type="entry name" value="TRANSCRIPTIONAL REGULATORY PROTEIN RESD"/>
    <property type="match status" value="1"/>
</dbReference>
<reference evidence="13" key="1">
    <citation type="submission" date="2022-07" db="EMBL/GenBank/DDBJ databases">
        <authorList>
            <person name="Jung M.-Y."/>
            <person name="Lee M."/>
        </authorList>
    </citation>
    <scope>NUCLEOTIDE SEQUENCE</scope>
    <source>
        <strain evidence="13">S8</strain>
    </source>
</reference>
<evidence type="ECO:0000256" key="5">
    <source>
        <dbReference type="ARBA" id="ARBA00023015"/>
    </source>
</evidence>
<dbReference type="RefSeq" id="WP_256944979.1">
    <property type="nucleotide sequence ID" value="NZ_JANHNZ010000003.1"/>
</dbReference>
<evidence type="ECO:0000256" key="4">
    <source>
        <dbReference type="ARBA" id="ARBA00023012"/>
    </source>
</evidence>
<proteinExistence type="predicted"/>
<sequence length="239" mass="27770">MSLGKVLIVDDEERIRRLLKLYLEKDGYETEQTESGEDALEMILMGNYDLVLLDVMLPGIDGIEVARMVRDSDKRDLPIIMITAKGEENDRITGFLTGVDDYVVKPFSPREVMLRISSLMNRVNKHNFRVEEGNINHEVLQIFPDSRLILANSIPISLTPKEFDLLYYLAKSPEQVFSREELLKEVWGYEYFGDLRTIDTHIKRLREKLQVESEVAARMIVTVWGKGYRFSPHEMSRKI</sequence>
<feature type="domain" description="Response regulatory" evidence="11">
    <location>
        <begin position="5"/>
        <end position="120"/>
    </location>
</feature>
<evidence type="ECO:0000259" key="12">
    <source>
        <dbReference type="PROSITE" id="PS51755"/>
    </source>
</evidence>
<dbReference type="InterPro" id="IPR001867">
    <property type="entry name" value="OmpR/PhoB-type_DNA-bd"/>
</dbReference>
<dbReference type="CDD" id="cd17574">
    <property type="entry name" value="REC_OmpR"/>
    <property type="match status" value="1"/>
</dbReference>
<dbReference type="Pfam" id="PF00072">
    <property type="entry name" value="Response_reg"/>
    <property type="match status" value="1"/>
</dbReference>
<keyword evidence="2" id="KW-0963">Cytoplasm</keyword>
<reference evidence="13" key="3">
    <citation type="journal article" date="2023" name="Microbiol. Resour. Announc.">
        <title>Draft Genome Sequence of Granulicatella sp. Strain S8, Isolated from a Marine Fish, Seriola quinqueradiata.</title>
        <authorList>
            <person name="Lee M."/>
            <person name="Farooq A."/>
            <person name="Jeong J.B."/>
            <person name="Jung M.Y."/>
        </authorList>
    </citation>
    <scope>NUCLEOTIDE SEQUENCE</scope>
    <source>
        <strain evidence="13">S8</strain>
    </source>
</reference>
<dbReference type="SMART" id="SM00448">
    <property type="entry name" value="REC"/>
    <property type="match status" value="1"/>
</dbReference>
<evidence type="ECO:0000256" key="9">
    <source>
        <dbReference type="PROSITE-ProRule" id="PRU00169"/>
    </source>
</evidence>
<dbReference type="PANTHER" id="PTHR48111">
    <property type="entry name" value="REGULATOR OF RPOS"/>
    <property type="match status" value="1"/>
</dbReference>
<accession>A0ABT1WMW8</accession>
<organism evidence="13 14">
    <name type="scientific">Granulicatella seriolae</name>
    <dbReference type="NCBI Taxonomy" id="2967226"/>
    <lineage>
        <taxon>Bacteria</taxon>
        <taxon>Bacillati</taxon>
        <taxon>Bacillota</taxon>
        <taxon>Bacilli</taxon>
        <taxon>Lactobacillales</taxon>
        <taxon>Carnobacteriaceae</taxon>
        <taxon>Granulicatella</taxon>
    </lineage>
</organism>
<dbReference type="InterPro" id="IPR011006">
    <property type="entry name" value="CheY-like_superfamily"/>
</dbReference>
<dbReference type="Gene3D" id="6.10.250.690">
    <property type="match status" value="1"/>
</dbReference>
<dbReference type="SMART" id="SM00862">
    <property type="entry name" value="Trans_reg_C"/>
    <property type="match status" value="1"/>
</dbReference>
<dbReference type="EMBL" id="JANHNZ010000003">
    <property type="protein sequence ID" value="MCQ9209872.1"/>
    <property type="molecule type" value="Genomic_DNA"/>
</dbReference>
<feature type="DNA-binding region" description="OmpR/PhoB-type" evidence="10">
    <location>
        <begin position="130"/>
        <end position="232"/>
    </location>
</feature>
<dbReference type="PROSITE" id="PS50110">
    <property type="entry name" value="RESPONSE_REGULATORY"/>
    <property type="match status" value="1"/>
</dbReference>
<keyword evidence="3 9" id="KW-0597">Phosphoprotein</keyword>
<evidence type="ECO:0000256" key="2">
    <source>
        <dbReference type="ARBA" id="ARBA00022490"/>
    </source>
</evidence>
<dbReference type="Proteomes" id="UP001059480">
    <property type="component" value="Unassembled WGS sequence"/>
</dbReference>
<feature type="domain" description="OmpR/PhoB-type" evidence="12">
    <location>
        <begin position="130"/>
        <end position="232"/>
    </location>
</feature>
<dbReference type="CDD" id="cd00383">
    <property type="entry name" value="trans_reg_C"/>
    <property type="match status" value="1"/>
</dbReference>
<evidence type="ECO:0000256" key="10">
    <source>
        <dbReference type="PROSITE-ProRule" id="PRU01091"/>
    </source>
</evidence>
<comment type="subcellular location">
    <subcellularLocation>
        <location evidence="1">Cytoplasm</location>
    </subcellularLocation>
</comment>
<dbReference type="Pfam" id="PF00486">
    <property type="entry name" value="Trans_reg_C"/>
    <property type="match status" value="1"/>
</dbReference>
<dbReference type="InterPro" id="IPR001789">
    <property type="entry name" value="Sig_transdc_resp-reg_receiver"/>
</dbReference>
<dbReference type="InterPro" id="IPR039420">
    <property type="entry name" value="WalR-like"/>
</dbReference>
<protein>
    <submittedName>
        <fullName evidence="13">Response regulator transcription factor</fullName>
    </submittedName>
</protein>
<dbReference type="PROSITE" id="PS51755">
    <property type="entry name" value="OMPR_PHOB"/>
    <property type="match status" value="1"/>
</dbReference>
<keyword evidence="6 10" id="KW-0238">DNA-binding</keyword>
<keyword evidence="7" id="KW-0010">Activator</keyword>
<evidence type="ECO:0000256" key="3">
    <source>
        <dbReference type="ARBA" id="ARBA00022553"/>
    </source>
</evidence>
<keyword evidence="14" id="KW-1185">Reference proteome</keyword>
<evidence type="ECO:0000313" key="13">
    <source>
        <dbReference type="EMBL" id="MCQ9209872.1"/>
    </source>
</evidence>
<reference evidence="13" key="2">
    <citation type="journal article" date="2023" name="Curr. Microbiol.">
        <title>Granulicatella seriolae sp. nov., a Novel Facultative Anaerobe Isolated from Yellowtail Marine Fish.</title>
        <authorList>
            <person name="Lee M."/>
            <person name="Choi Y.J."/>
            <person name="Farooq A."/>
            <person name="Jeong J.B."/>
            <person name="Jung M.Y."/>
        </authorList>
    </citation>
    <scope>NUCLEOTIDE SEQUENCE</scope>
    <source>
        <strain evidence="13">S8</strain>
    </source>
</reference>
<name>A0ABT1WMW8_9LACT</name>
<feature type="modified residue" description="4-aspartylphosphate" evidence="9">
    <location>
        <position position="54"/>
    </location>
</feature>
<evidence type="ECO:0000256" key="1">
    <source>
        <dbReference type="ARBA" id="ARBA00004496"/>
    </source>
</evidence>
<dbReference type="InterPro" id="IPR036388">
    <property type="entry name" value="WH-like_DNA-bd_sf"/>
</dbReference>
<keyword evidence="4" id="KW-0902">Two-component regulatory system</keyword>
<comment type="caution">
    <text evidence="13">The sequence shown here is derived from an EMBL/GenBank/DDBJ whole genome shotgun (WGS) entry which is preliminary data.</text>
</comment>
<dbReference type="SUPFAM" id="SSF52172">
    <property type="entry name" value="CheY-like"/>
    <property type="match status" value="1"/>
</dbReference>
<dbReference type="Gene3D" id="3.40.50.2300">
    <property type="match status" value="1"/>
</dbReference>
<gene>
    <name evidence="13" type="ORF">NPA36_04840</name>
</gene>
<dbReference type="Gene3D" id="1.10.10.10">
    <property type="entry name" value="Winged helix-like DNA-binding domain superfamily/Winged helix DNA-binding domain"/>
    <property type="match status" value="1"/>
</dbReference>
<keyword evidence="5" id="KW-0805">Transcription regulation</keyword>
<keyword evidence="8" id="KW-0804">Transcription</keyword>